<keyword evidence="3" id="KW-0175">Coiled coil</keyword>
<evidence type="ECO:0000256" key="3">
    <source>
        <dbReference type="SAM" id="Coils"/>
    </source>
</evidence>
<dbReference type="CDD" id="cd01949">
    <property type="entry name" value="GGDEF"/>
    <property type="match status" value="1"/>
</dbReference>
<dbReference type="InterPro" id="IPR050469">
    <property type="entry name" value="Diguanylate_Cyclase"/>
</dbReference>
<dbReference type="PANTHER" id="PTHR45138">
    <property type="entry name" value="REGULATORY COMPONENTS OF SENSORY TRANSDUCTION SYSTEM"/>
    <property type="match status" value="1"/>
</dbReference>
<evidence type="ECO:0000313" key="6">
    <source>
        <dbReference type="Proteomes" id="UP000237925"/>
    </source>
</evidence>
<feature type="coiled-coil region" evidence="3">
    <location>
        <begin position="321"/>
        <end position="348"/>
    </location>
</feature>
<dbReference type="GO" id="GO:0052621">
    <property type="term" value="F:diguanylate cyclase activity"/>
    <property type="evidence" value="ECO:0007669"/>
    <property type="project" value="UniProtKB-EC"/>
</dbReference>
<comment type="catalytic activity">
    <reaction evidence="2">
        <text>2 GTP = 3',3'-c-di-GMP + 2 diphosphate</text>
        <dbReference type="Rhea" id="RHEA:24898"/>
        <dbReference type="ChEBI" id="CHEBI:33019"/>
        <dbReference type="ChEBI" id="CHEBI:37565"/>
        <dbReference type="ChEBI" id="CHEBI:58805"/>
        <dbReference type="EC" id="2.7.7.65"/>
    </reaction>
</comment>
<dbReference type="SMART" id="SM00267">
    <property type="entry name" value="GGDEF"/>
    <property type="match status" value="1"/>
</dbReference>
<dbReference type="Gene3D" id="3.30.70.270">
    <property type="match status" value="1"/>
</dbReference>
<dbReference type="FunFam" id="3.30.70.270:FF:000001">
    <property type="entry name" value="Diguanylate cyclase domain protein"/>
    <property type="match status" value="1"/>
</dbReference>
<dbReference type="InterPro" id="IPR043128">
    <property type="entry name" value="Rev_trsase/Diguanyl_cyclase"/>
</dbReference>
<gene>
    <name evidence="5" type="ORF">C6568_02680</name>
</gene>
<protein>
    <recommendedName>
        <fullName evidence="1">diguanylate cyclase</fullName>
        <ecNumber evidence="1">2.7.7.65</ecNumber>
    </recommendedName>
</protein>
<dbReference type="PANTHER" id="PTHR45138:SF9">
    <property type="entry name" value="DIGUANYLATE CYCLASE DGCM-RELATED"/>
    <property type="match status" value="1"/>
</dbReference>
<keyword evidence="6" id="KW-1185">Reference proteome</keyword>
<dbReference type="OrthoDB" id="9813903at2"/>
<evidence type="ECO:0000256" key="1">
    <source>
        <dbReference type="ARBA" id="ARBA00012528"/>
    </source>
</evidence>
<dbReference type="AlphaFoldDB" id="A0A2R3QGL2"/>
<dbReference type="Proteomes" id="UP000237925">
    <property type="component" value="Chromosome"/>
</dbReference>
<name>A0A2R3QGL2_9BURK</name>
<evidence type="ECO:0000256" key="2">
    <source>
        <dbReference type="ARBA" id="ARBA00034247"/>
    </source>
</evidence>
<accession>A0A2R3QGL2</accession>
<dbReference type="NCBIfam" id="TIGR00254">
    <property type="entry name" value="GGDEF"/>
    <property type="match status" value="1"/>
</dbReference>
<feature type="domain" description="GGDEF" evidence="4">
    <location>
        <begin position="379"/>
        <end position="509"/>
    </location>
</feature>
<dbReference type="SUPFAM" id="SSF55073">
    <property type="entry name" value="Nucleotide cyclase"/>
    <property type="match status" value="1"/>
</dbReference>
<dbReference type="InterPro" id="IPR029787">
    <property type="entry name" value="Nucleotide_cyclase"/>
</dbReference>
<dbReference type="Pfam" id="PF00990">
    <property type="entry name" value="GGDEF"/>
    <property type="match status" value="1"/>
</dbReference>
<sequence>MAAPKPPSEIARETLKLLAQRRLSPTPEHYQALYHEVAGTSPPPAFPVAPLRAIQRVLPAQTPAQKRLLNQFEHAVTQQHWPGLQSVLVGYANLAITPVSTASDEREAAAQVTLPPRLAEALARLLHNLLPALGEDDTRLLEMAAELQTQLRGPQARAGALEQALADFNHRLSFAAEDQSAIRAGLLTLLRLVFENIAVLCVEDDWLHGQAQGLMAASTPPLSLRRLDDVERRLKDVIHKQANAREHTAQAQAQMRELLAAFIERLARMDESSSTYHNQLEQCAERISQASRPQDIAPLLEEVISATRAMALSTRVAHGELQDLRSRAEARHAEVEQLRQELDRASAQARHDPLTGSLNRKGFDEAMSREVARAQRQGRPLCVALLDIDDFKAINDRLGHATGDQALVHLADVTRQVLRPQDQLARYGGEEFVILLPDTELDEAAQIMRRLQRELTTRYFLTEGERVLITFSAGVTRVQDESDSSDAVRRADQGMYLAKRSGKNRVVTA</sequence>
<dbReference type="EC" id="2.7.7.65" evidence="1"/>
<dbReference type="EMBL" id="CP027667">
    <property type="protein sequence ID" value="AVO50919.1"/>
    <property type="molecule type" value="Genomic_DNA"/>
</dbReference>
<reference evidence="5 6" key="1">
    <citation type="submission" date="2018-03" db="EMBL/GenBank/DDBJ databases">
        <title>Genome sequencing of Melaminivora sp.</title>
        <authorList>
            <person name="Kim S.-J."/>
            <person name="Heo J."/>
            <person name="Ahn J.-H."/>
            <person name="Kwon S.-W."/>
        </authorList>
    </citation>
    <scope>NUCLEOTIDE SEQUENCE [LARGE SCALE GENOMIC DNA]</scope>
    <source>
        <strain evidence="5 6">SC2-9</strain>
    </source>
</reference>
<evidence type="ECO:0000259" key="4">
    <source>
        <dbReference type="PROSITE" id="PS50887"/>
    </source>
</evidence>
<dbReference type="InterPro" id="IPR000160">
    <property type="entry name" value="GGDEF_dom"/>
</dbReference>
<dbReference type="KEGG" id="mela:C6568_02680"/>
<proteinExistence type="predicted"/>
<organism evidence="5 6">
    <name type="scientific">Melaminivora suipulveris</name>
    <dbReference type="NCBI Taxonomy" id="2109913"/>
    <lineage>
        <taxon>Bacteria</taxon>
        <taxon>Pseudomonadati</taxon>
        <taxon>Pseudomonadota</taxon>
        <taxon>Betaproteobacteria</taxon>
        <taxon>Burkholderiales</taxon>
        <taxon>Comamonadaceae</taxon>
        <taxon>Melaminivora</taxon>
    </lineage>
</organism>
<evidence type="ECO:0000313" key="5">
    <source>
        <dbReference type="EMBL" id="AVO50919.1"/>
    </source>
</evidence>
<dbReference type="PROSITE" id="PS50887">
    <property type="entry name" value="GGDEF"/>
    <property type="match status" value="1"/>
</dbReference>